<evidence type="ECO:0000313" key="6">
    <source>
        <dbReference type="EMBL" id="EMD67068.1"/>
    </source>
</evidence>
<dbReference type="PANTHER" id="PTHR43712:SF8">
    <property type="entry name" value="O-METHYLTRANSFERASE AF390-400"/>
    <property type="match status" value="1"/>
</dbReference>
<dbReference type="KEGG" id="bsc:COCSADRAFT_351772"/>
<keyword evidence="2" id="KW-0808">Transferase</keyword>
<dbReference type="AlphaFoldDB" id="M2SIQ1"/>
<feature type="active site" description="Proton acceptor" evidence="4">
    <location>
        <position position="321"/>
    </location>
</feature>
<keyword evidence="1" id="KW-0489">Methyltransferase</keyword>
<dbReference type="Proteomes" id="UP000016934">
    <property type="component" value="Unassembled WGS sequence"/>
</dbReference>
<reference evidence="6 7" key="1">
    <citation type="journal article" date="2012" name="PLoS Pathog.">
        <title>Diverse lifestyles and strategies of plant pathogenesis encoded in the genomes of eighteen Dothideomycetes fungi.</title>
        <authorList>
            <person name="Ohm R.A."/>
            <person name="Feau N."/>
            <person name="Henrissat B."/>
            <person name="Schoch C.L."/>
            <person name="Horwitz B.A."/>
            <person name="Barry K.W."/>
            <person name="Condon B.J."/>
            <person name="Copeland A.C."/>
            <person name="Dhillon B."/>
            <person name="Glaser F."/>
            <person name="Hesse C.N."/>
            <person name="Kosti I."/>
            <person name="LaButti K."/>
            <person name="Lindquist E.A."/>
            <person name="Lucas S."/>
            <person name="Salamov A.A."/>
            <person name="Bradshaw R.E."/>
            <person name="Ciuffetti L."/>
            <person name="Hamelin R.C."/>
            <person name="Kema G.H.J."/>
            <person name="Lawrence C."/>
            <person name="Scott J.A."/>
            <person name="Spatafora J.W."/>
            <person name="Turgeon B.G."/>
            <person name="de Wit P.J.G.M."/>
            <person name="Zhong S."/>
            <person name="Goodwin S.B."/>
            <person name="Grigoriev I.V."/>
        </authorList>
    </citation>
    <scope>NUCLEOTIDE SEQUENCE [LARGE SCALE GENOMIC DNA]</scope>
    <source>
        <strain evidence="7">ND90Pr / ATCC 201652</strain>
    </source>
</reference>
<dbReference type="EMBL" id="KB445639">
    <property type="protein sequence ID" value="EMD67068.1"/>
    <property type="molecule type" value="Genomic_DNA"/>
</dbReference>
<evidence type="ECO:0000256" key="3">
    <source>
        <dbReference type="ARBA" id="ARBA00022691"/>
    </source>
</evidence>
<dbReference type="OrthoDB" id="1535081at2759"/>
<dbReference type="PIRSF" id="PIRSF005739">
    <property type="entry name" value="O-mtase"/>
    <property type="match status" value="1"/>
</dbReference>
<name>M2SIQ1_COCSN</name>
<accession>M2SIQ1</accession>
<evidence type="ECO:0000256" key="2">
    <source>
        <dbReference type="ARBA" id="ARBA00022679"/>
    </source>
</evidence>
<dbReference type="OMA" id="TGHMEAW"/>
<dbReference type="eggNOG" id="KOG3178">
    <property type="taxonomic scope" value="Eukaryota"/>
</dbReference>
<dbReference type="Gene3D" id="3.40.50.150">
    <property type="entry name" value="Vaccinia Virus protein VP39"/>
    <property type="match status" value="1"/>
</dbReference>
<evidence type="ECO:0000256" key="4">
    <source>
        <dbReference type="PIRSR" id="PIRSR005739-1"/>
    </source>
</evidence>
<dbReference type="Pfam" id="PF00891">
    <property type="entry name" value="Methyltransf_2"/>
    <property type="match status" value="1"/>
</dbReference>
<proteinExistence type="predicted"/>
<keyword evidence="3" id="KW-0949">S-adenosyl-L-methionine</keyword>
<dbReference type="HOGENOM" id="CLU_005533_5_0_1"/>
<evidence type="ECO:0000313" key="7">
    <source>
        <dbReference type="Proteomes" id="UP000016934"/>
    </source>
</evidence>
<dbReference type="RefSeq" id="XP_007696817.1">
    <property type="nucleotide sequence ID" value="XM_007698627.1"/>
</dbReference>
<keyword evidence="7" id="KW-1185">Reference proteome</keyword>
<dbReference type="InterPro" id="IPR001077">
    <property type="entry name" value="COMT_C"/>
</dbReference>
<dbReference type="SUPFAM" id="SSF53335">
    <property type="entry name" value="S-adenosyl-L-methionine-dependent methyltransferases"/>
    <property type="match status" value="1"/>
</dbReference>
<sequence length="413" mass="47158">MRVPDYSKNVIQSLDSIRPTQFADDARRYEAKEAARRLLNRLETPFEQGWRLSLETPVLIAGIQVALDLGIWEKWTEADKKKPGTAVDLEQLLKWAKKQIEPNLLRKPTFLTMRRFFRHLAALYVLEETNVDTWKPTPYSLSLGDTESHTDQITQCGTDHTIPTGINLPRFLQKYNYREPIDLQALDNYRDMTNGTDFFALCAADPEGKGSSFMGLMTALRNHKMAWTDVYDTRKIICGADISPGKPLFVDIGGAHGLDTSRLLERHGDLPTDVLIVQDTPEVIAMPIEHLDPRIVKQAYDFFTPQPQLHARAYFFHAVPHDWPDADCVRMFSQVKAAFKPEYSKLLIYEVVLPKKGATSLMTTLDLQLMNCTSGLERTEEHWERLLYEAGFRIVGISRHPRAVESVIEADLL</sequence>
<protein>
    <recommendedName>
        <fullName evidence="5">O-methyltransferase C-terminal domain-containing protein</fullName>
    </recommendedName>
</protein>
<reference evidence="7" key="2">
    <citation type="journal article" date="2013" name="PLoS Genet.">
        <title>Comparative genome structure, secondary metabolite, and effector coding capacity across Cochliobolus pathogens.</title>
        <authorList>
            <person name="Condon B.J."/>
            <person name="Leng Y."/>
            <person name="Wu D."/>
            <person name="Bushley K.E."/>
            <person name="Ohm R.A."/>
            <person name="Otillar R."/>
            <person name="Martin J."/>
            <person name="Schackwitz W."/>
            <person name="Grimwood J."/>
            <person name="MohdZainudin N."/>
            <person name="Xue C."/>
            <person name="Wang R."/>
            <person name="Manning V.A."/>
            <person name="Dhillon B."/>
            <person name="Tu Z.J."/>
            <person name="Steffenson B.J."/>
            <person name="Salamov A."/>
            <person name="Sun H."/>
            <person name="Lowry S."/>
            <person name="LaButti K."/>
            <person name="Han J."/>
            <person name="Copeland A."/>
            <person name="Lindquist E."/>
            <person name="Barry K."/>
            <person name="Schmutz J."/>
            <person name="Baker S.E."/>
            <person name="Ciuffetti L.M."/>
            <person name="Grigoriev I.V."/>
            <person name="Zhong S."/>
            <person name="Turgeon B.G."/>
        </authorList>
    </citation>
    <scope>NUCLEOTIDE SEQUENCE [LARGE SCALE GENOMIC DNA]</scope>
    <source>
        <strain evidence="7">ND90Pr / ATCC 201652</strain>
    </source>
</reference>
<dbReference type="InterPro" id="IPR029063">
    <property type="entry name" value="SAM-dependent_MTases_sf"/>
</dbReference>
<dbReference type="PROSITE" id="PS51683">
    <property type="entry name" value="SAM_OMT_II"/>
    <property type="match status" value="1"/>
</dbReference>
<dbReference type="GeneID" id="19138114"/>
<gene>
    <name evidence="6" type="ORF">COCSADRAFT_351772</name>
</gene>
<feature type="domain" description="O-methyltransferase C-terminal" evidence="5">
    <location>
        <begin position="246"/>
        <end position="393"/>
    </location>
</feature>
<evidence type="ECO:0000259" key="5">
    <source>
        <dbReference type="Pfam" id="PF00891"/>
    </source>
</evidence>
<dbReference type="PANTHER" id="PTHR43712">
    <property type="entry name" value="PUTATIVE (AFU_ORTHOLOGUE AFUA_4G14580)-RELATED"/>
    <property type="match status" value="1"/>
</dbReference>
<dbReference type="GO" id="GO:0032259">
    <property type="term" value="P:methylation"/>
    <property type="evidence" value="ECO:0007669"/>
    <property type="project" value="UniProtKB-KW"/>
</dbReference>
<dbReference type="GO" id="GO:0008171">
    <property type="term" value="F:O-methyltransferase activity"/>
    <property type="evidence" value="ECO:0007669"/>
    <property type="project" value="InterPro"/>
</dbReference>
<organism evidence="6 7">
    <name type="scientific">Cochliobolus sativus (strain ND90Pr / ATCC 201652)</name>
    <name type="common">Common root rot and spot blotch fungus</name>
    <name type="synonym">Bipolaris sorokiniana</name>
    <dbReference type="NCBI Taxonomy" id="665912"/>
    <lineage>
        <taxon>Eukaryota</taxon>
        <taxon>Fungi</taxon>
        <taxon>Dikarya</taxon>
        <taxon>Ascomycota</taxon>
        <taxon>Pezizomycotina</taxon>
        <taxon>Dothideomycetes</taxon>
        <taxon>Pleosporomycetidae</taxon>
        <taxon>Pleosporales</taxon>
        <taxon>Pleosporineae</taxon>
        <taxon>Pleosporaceae</taxon>
        <taxon>Bipolaris</taxon>
    </lineage>
</organism>
<dbReference type="InterPro" id="IPR016461">
    <property type="entry name" value="COMT-like"/>
</dbReference>
<evidence type="ECO:0000256" key="1">
    <source>
        <dbReference type="ARBA" id="ARBA00022603"/>
    </source>
</evidence>